<dbReference type="AlphaFoldDB" id="A0A396IV72"/>
<keyword evidence="1" id="KW-1133">Transmembrane helix</keyword>
<accession>A0A396IV72</accession>
<dbReference type="EMBL" id="PSQE01000003">
    <property type="protein sequence ID" value="RHN68538.1"/>
    <property type="molecule type" value="Genomic_DNA"/>
</dbReference>
<gene>
    <name evidence="2" type="ORF">MtrunA17_Chr3g0115001</name>
</gene>
<reference evidence="3" key="1">
    <citation type="journal article" date="2018" name="Nat. Plants">
        <title>Whole-genome landscape of Medicago truncatula symbiotic genes.</title>
        <authorList>
            <person name="Pecrix Y."/>
            <person name="Staton S.E."/>
            <person name="Sallet E."/>
            <person name="Lelandais-Briere C."/>
            <person name="Moreau S."/>
            <person name="Carrere S."/>
            <person name="Blein T."/>
            <person name="Jardinaud M.F."/>
            <person name="Latrasse D."/>
            <person name="Zouine M."/>
            <person name="Zahm M."/>
            <person name="Kreplak J."/>
            <person name="Mayjonade B."/>
            <person name="Satge C."/>
            <person name="Perez M."/>
            <person name="Cauet S."/>
            <person name="Marande W."/>
            <person name="Chantry-Darmon C."/>
            <person name="Lopez-Roques C."/>
            <person name="Bouchez O."/>
            <person name="Berard A."/>
            <person name="Debelle F."/>
            <person name="Munos S."/>
            <person name="Bendahmane A."/>
            <person name="Berges H."/>
            <person name="Niebel A."/>
            <person name="Buitink J."/>
            <person name="Frugier F."/>
            <person name="Benhamed M."/>
            <person name="Crespi M."/>
            <person name="Gouzy J."/>
            <person name="Gamas P."/>
        </authorList>
    </citation>
    <scope>NUCLEOTIDE SEQUENCE [LARGE SCALE GENOMIC DNA]</scope>
    <source>
        <strain evidence="3">cv. Jemalong A17</strain>
    </source>
</reference>
<evidence type="ECO:0000256" key="1">
    <source>
        <dbReference type="SAM" id="Phobius"/>
    </source>
</evidence>
<dbReference type="Gramene" id="rna16905">
    <property type="protein sequence ID" value="RHN68538.1"/>
    <property type="gene ID" value="gene16905"/>
</dbReference>
<protein>
    <recommendedName>
        <fullName evidence="4">Transmembrane protein</fullName>
    </recommendedName>
</protein>
<keyword evidence="1" id="KW-0472">Membrane</keyword>
<keyword evidence="1" id="KW-0812">Transmembrane</keyword>
<organism evidence="2 3">
    <name type="scientific">Medicago truncatula</name>
    <name type="common">Barrel medic</name>
    <name type="synonym">Medicago tribuloides</name>
    <dbReference type="NCBI Taxonomy" id="3880"/>
    <lineage>
        <taxon>Eukaryota</taxon>
        <taxon>Viridiplantae</taxon>
        <taxon>Streptophyta</taxon>
        <taxon>Embryophyta</taxon>
        <taxon>Tracheophyta</taxon>
        <taxon>Spermatophyta</taxon>
        <taxon>Magnoliopsida</taxon>
        <taxon>eudicotyledons</taxon>
        <taxon>Gunneridae</taxon>
        <taxon>Pentapetalae</taxon>
        <taxon>rosids</taxon>
        <taxon>fabids</taxon>
        <taxon>Fabales</taxon>
        <taxon>Fabaceae</taxon>
        <taxon>Papilionoideae</taxon>
        <taxon>50 kb inversion clade</taxon>
        <taxon>NPAAA clade</taxon>
        <taxon>Hologalegina</taxon>
        <taxon>IRL clade</taxon>
        <taxon>Trifolieae</taxon>
        <taxon>Medicago</taxon>
    </lineage>
</organism>
<evidence type="ECO:0000313" key="3">
    <source>
        <dbReference type="Proteomes" id="UP000265566"/>
    </source>
</evidence>
<proteinExistence type="predicted"/>
<name>A0A396IV72_MEDTR</name>
<dbReference type="Proteomes" id="UP000265566">
    <property type="component" value="Chromosome 3"/>
</dbReference>
<evidence type="ECO:0008006" key="4">
    <source>
        <dbReference type="Google" id="ProtNLM"/>
    </source>
</evidence>
<feature type="transmembrane region" description="Helical" evidence="1">
    <location>
        <begin position="61"/>
        <end position="80"/>
    </location>
</feature>
<feature type="transmembrane region" description="Helical" evidence="1">
    <location>
        <begin position="25"/>
        <end position="49"/>
    </location>
</feature>
<evidence type="ECO:0000313" key="2">
    <source>
        <dbReference type="EMBL" id="RHN68538.1"/>
    </source>
</evidence>
<sequence>MDLLELEAKLFLHPPMLLQSEPEHFIFLHFLLVEVVVAVLLPSAAVVGFEHSYKPKNLLPLPKRVVFLFFVAFGFLFGLYDL</sequence>
<comment type="caution">
    <text evidence="2">The sequence shown here is derived from an EMBL/GenBank/DDBJ whole genome shotgun (WGS) entry which is preliminary data.</text>
</comment>